<keyword evidence="1" id="KW-1133">Transmembrane helix</keyword>
<proteinExistence type="predicted"/>
<dbReference type="Proteomes" id="UP000015001">
    <property type="component" value="Unassembled WGS sequence"/>
</dbReference>
<dbReference type="PANTHER" id="PTHR12147">
    <property type="entry name" value="METALLOPEPTIDASE M28 FAMILY MEMBER"/>
    <property type="match status" value="1"/>
</dbReference>
<keyword evidence="1" id="KW-0812">Transmembrane</keyword>
<protein>
    <submittedName>
        <fullName evidence="4">Putative endoplasmic reticulum metallopeptidase 1</fullName>
    </submittedName>
</protein>
<name>S4MJP8_9ACTN</name>
<dbReference type="GO" id="GO:0008235">
    <property type="term" value="F:metalloexopeptidase activity"/>
    <property type="evidence" value="ECO:0007669"/>
    <property type="project" value="InterPro"/>
</dbReference>
<evidence type="ECO:0000256" key="1">
    <source>
        <dbReference type="SAM" id="Phobius"/>
    </source>
</evidence>
<evidence type="ECO:0000313" key="4">
    <source>
        <dbReference type="EMBL" id="EPJ36806.1"/>
    </source>
</evidence>
<gene>
    <name evidence="4" type="ORF">STAFG_6137</name>
</gene>
<feature type="chain" id="PRO_5004521008" evidence="2">
    <location>
        <begin position="29"/>
        <end position="420"/>
    </location>
</feature>
<dbReference type="HOGENOM" id="CLU_653661_0_0_11"/>
<feature type="domain" description="Peptidase M28" evidence="3">
    <location>
        <begin position="101"/>
        <end position="296"/>
    </location>
</feature>
<sequence>MVLLAVSSLLALLALLGTLALQPPPAKGTDAPQGEFSAARAAEYLTEFARKPHPLGSAEHTRVREYLARTARELGAEVVVQSGEVVQPDMGSPFPSATVHNVIARLPGENGPDGRDGQGDAGGALLLVAHYDSVPNGPGASDDGAAVAAMLETLRALKASGGVENDVVFLFSDGEELGALGAEFFTREHGLDKFGAVLNWEARGSGGPVMLFETGEGNLPLIDLFAEANPRPVANSLAYEVYKRLPNDSDFTVFRKEGVAGLNSAFIEGFHDYHSRSDTVEQLDRDSMQHHGEAMVGMVRALDGADAEQLRGENGVYFDLFARVLVRYPVSWALPLAGLTLTVLAGLLVWGARRSALRPLRVVAARGRHSARWWRPVPWSTGCGRWRCCSRPTWPRCPWPSRTTGAGSWRRSARSWAASC</sequence>
<keyword evidence="2" id="KW-0732">Signal</keyword>
<dbReference type="InterPro" id="IPR007484">
    <property type="entry name" value="Peptidase_M28"/>
</dbReference>
<organism evidence="4 5">
    <name type="scientific">Streptomyces afghaniensis 772</name>
    <dbReference type="NCBI Taxonomy" id="1283301"/>
    <lineage>
        <taxon>Bacteria</taxon>
        <taxon>Bacillati</taxon>
        <taxon>Actinomycetota</taxon>
        <taxon>Actinomycetes</taxon>
        <taxon>Kitasatosporales</taxon>
        <taxon>Streptomycetaceae</taxon>
        <taxon>Streptomyces</taxon>
    </lineage>
</organism>
<comment type="caution">
    <text evidence="4">The sequence shown here is derived from an EMBL/GenBank/DDBJ whole genome shotgun (WGS) entry which is preliminary data.</text>
</comment>
<reference evidence="4 5" key="1">
    <citation type="submission" date="2013-02" db="EMBL/GenBank/DDBJ databases">
        <title>Draft Genome Sequence of Streptomyces afghaniensis, Which Produces Compounds of the Julimycin B-Complex.</title>
        <authorList>
            <person name="Gruening B.A."/>
            <person name="Praeg A."/>
            <person name="Erxleben A."/>
            <person name="Guenther S."/>
            <person name="Fiedler H.-P."/>
            <person name="Goodfellow M."/>
            <person name="Mueller M."/>
        </authorList>
    </citation>
    <scope>NUCLEOTIDE SEQUENCE [LARGE SCALE GENOMIC DNA]</scope>
    <source>
        <strain evidence="4 5">772</strain>
    </source>
</reference>
<dbReference type="SUPFAM" id="SSF53187">
    <property type="entry name" value="Zn-dependent exopeptidases"/>
    <property type="match status" value="1"/>
</dbReference>
<evidence type="ECO:0000256" key="2">
    <source>
        <dbReference type="SAM" id="SignalP"/>
    </source>
</evidence>
<dbReference type="PATRIC" id="fig|1283301.3.peg.6095"/>
<dbReference type="InterPro" id="IPR045175">
    <property type="entry name" value="M28_fam"/>
</dbReference>
<evidence type="ECO:0000259" key="3">
    <source>
        <dbReference type="Pfam" id="PF04389"/>
    </source>
</evidence>
<accession>S4MJP8</accession>
<keyword evidence="1" id="KW-0472">Membrane</keyword>
<feature type="transmembrane region" description="Helical" evidence="1">
    <location>
        <begin position="332"/>
        <end position="352"/>
    </location>
</feature>
<dbReference type="AlphaFoldDB" id="S4MJP8"/>
<feature type="signal peptide" evidence="2">
    <location>
        <begin position="1"/>
        <end position="28"/>
    </location>
</feature>
<evidence type="ECO:0000313" key="5">
    <source>
        <dbReference type="Proteomes" id="UP000015001"/>
    </source>
</evidence>
<dbReference type="GO" id="GO:0006508">
    <property type="term" value="P:proteolysis"/>
    <property type="evidence" value="ECO:0007669"/>
    <property type="project" value="InterPro"/>
</dbReference>
<keyword evidence="5" id="KW-1185">Reference proteome</keyword>
<dbReference type="PANTHER" id="PTHR12147:SF26">
    <property type="entry name" value="PEPTIDASE M28 DOMAIN-CONTAINING PROTEIN"/>
    <property type="match status" value="1"/>
</dbReference>
<dbReference type="Gene3D" id="3.40.630.10">
    <property type="entry name" value="Zn peptidases"/>
    <property type="match status" value="1"/>
</dbReference>
<dbReference type="Pfam" id="PF04389">
    <property type="entry name" value="Peptidase_M28"/>
    <property type="match status" value="1"/>
</dbReference>
<dbReference type="EMBL" id="AOPY01001539">
    <property type="protein sequence ID" value="EPJ36806.1"/>
    <property type="molecule type" value="Genomic_DNA"/>
</dbReference>